<evidence type="ECO:0000256" key="4">
    <source>
        <dbReference type="ARBA" id="ARBA00022475"/>
    </source>
</evidence>
<evidence type="ECO:0000256" key="5">
    <source>
        <dbReference type="ARBA" id="ARBA00022519"/>
    </source>
</evidence>
<comment type="subcellular location">
    <subcellularLocation>
        <location evidence="2">Cell membrane</location>
    </subcellularLocation>
    <subcellularLocation>
        <location evidence="1">Membrane</location>
        <topology evidence="1">Single-pass membrane protein</topology>
    </subcellularLocation>
</comment>
<keyword evidence="4" id="KW-1003">Cell membrane</keyword>
<comment type="caution">
    <text evidence="17">The sequence shown here is derived from an EMBL/GenBank/DDBJ whole genome shotgun (WGS) entry which is preliminary data.</text>
</comment>
<proteinExistence type="inferred from homology"/>
<feature type="domain" description="Penicillin-binding protein transpeptidase" evidence="15">
    <location>
        <begin position="301"/>
        <end position="646"/>
    </location>
</feature>
<dbReference type="Gene3D" id="3.90.1310.10">
    <property type="entry name" value="Penicillin-binding protein 2a (Domain 2)"/>
    <property type="match status" value="1"/>
</dbReference>
<dbReference type="EMBL" id="SKBU01000014">
    <property type="protein sequence ID" value="TCJ17362.1"/>
    <property type="molecule type" value="Genomic_DNA"/>
</dbReference>
<dbReference type="RefSeq" id="WP_132690531.1">
    <property type="nucleotide sequence ID" value="NZ_SKBU01000014.1"/>
</dbReference>
<evidence type="ECO:0000256" key="9">
    <source>
        <dbReference type="ARBA" id="ARBA00022960"/>
    </source>
</evidence>
<reference evidence="17 18" key="1">
    <citation type="submission" date="2019-03" db="EMBL/GenBank/DDBJ databases">
        <title>Whole genome sequence of a novel Rubrobacter taiwanensis strain, isolated from Yellowstone National Park.</title>
        <authorList>
            <person name="Freed S."/>
            <person name="Ramaley R.F."/>
            <person name="Kyndt J.A."/>
        </authorList>
    </citation>
    <scope>NUCLEOTIDE SEQUENCE [LARGE SCALE GENOMIC DNA]</scope>
    <source>
        <strain evidence="17 18">Yellowstone</strain>
    </source>
</reference>
<dbReference type="GO" id="GO:0005886">
    <property type="term" value="C:plasma membrane"/>
    <property type="evidence" value="ECO:0007669"/>
    <property type="project" value="UniProtKB-SubCell"/>
</dbReference>
<dbReference type="InterPro" id="IPR012338">
    <property type="entry name" value="Beta-lactam/transpept-like"/>
</dbReference>
<evidence type="ECO:0000313" key="18">
    <source>
        <dbReference type="Proteomes" id="UP000295244"/>
    </source>
</evidence>
<name>A0A4V2NWG7_9ACTN</name>
<evidence type="ECO:0000256" key="2">
    <source>
        <dbReference type="ARBA" id="ARBA00004236"/>
    </source>
</evidence>
<evidence type="ECO:0000256" key="14">
    <source>
        <dbReference type="SAM" id="Phobius"/>
    </source>
</evidence>
<evidence type="ECO:0000256" key="6">
    <source>
        <dbReference type="ARBA" id="ARBA00022670"/>
    </source>
</evidence>
<keyword evidence="9" id="KW-0133">Cell shape</keyword>
<evidence type="ECO:0000313" key="17">
    <source>
        <dbReference type="EMBL" id="TCJ17362.1"/>
    </source>
</evidence>
<dbReference type="Pfam" id="PF03717">
    <property type="entry name" value="PBP_dimer"/>
    <property type="match status" value="1"/>
</dbReference>
<feature type="transmembrane region" description="Helical" evidence="14">
    <location>
        <begin position="34"/>
        <end position="53"/>
    </location>
</feature>
<dbReference type="SUPFAM" id="SSF56519">
    <property type="entry name" value="Penicillin binding protein dimerisation domain"/>
    <property type="match status" value="1"/>
</dbReference>
<dbReference type="PANTHER" id="PTHR30627">
    <property type="entry name" value="PEPTIDOGLYCAN D,D-TRANSPEPTIDASE"/>
    <property type="match status" value="1"/>
</dbReference>
<dbReference type="PANTHER" id="PTHR30627:SF2">
    <property type="entry name" value="PEPTIDOGLYCAN D,D-TRANSPEPTIDASE MRDA"/>
    <property type="match status" value="1"/>
</dbReference>
<dbReference type="NCBIfam" id="TIGR03423">
    <property type="entry name" value="pbp2_mrdA"/>
    <property type="match status" value="1"/>
</dbReference>
<dbReference type="OrthoDB" id="9766847at2"/>
<gene>
    <name evidence="17" type="primary">mrdA</name>
    <name evidence="17" type="ORF">E0L93_07480</name>
</gene>
<dbReference type="Pfam" id="PF00905">
    <property type="entry name" value="Transpeptidase"/>
    <property type="match status" value="1"/>
</dbReference>
<evidence type="ECO:0000256" key="11">
    <source>
        <dbReference type="ARBA" id="ARBA00022989"/>
    </source>
</evidence>
<dbReference type="InterPro" id="IPR036138">
    <property type="entry name" value="PBP_dimer_sf"/>
</dbReference>
<keyword evidence="11 14" id="KW-1133">Transmembrane helix</keyword>
<dbReference type="SUPFAM" id="SSF56601">
    <property type="entry name" value="beta-lactamase/transpeptidase-like"/>
    <property type="match status" value="1"/>
</dbReference>
<dbReference type="InterPro" id="IPR001460">
    <property type="entry name" value="PCN-bd_Tpept"/>
</dbReference>
<evidence type="ECO:0000259" key="15">
    <source>
        <dbReference type="Pfam" id="PF00905"/>
    </source>
</evidence>
<keyword evidence="13" id="KW-0961">Cell wall biogenesis/degradation</keyword>
<protein>
    <submittedName>
        <fullName evidence="17">Penicillin-binding protein 2</fullName>
    </submittedName>
</protein>
<keyword evidence="6" id="KW-0645">Protease</keyword>
<keyword evidence="7 14" id="KW-0812">Transmembrane</keyword>
<evidence type="ECO:0000256" key="13">
    <source>
        <dbReference type="ARBA" id="ARBA00023316"/>
    </source>
</evidence>
<dbReference type="GO" id="GO:0008658">
    <property type="term" value="F:penicillin binding"/>
    <property type="evidence" value="ECO:0007669"/>
    <property type="project" value="InterPro"/>
</dbReference>
<dbReference type="GO" id="GO:0006508">
    <property type="term" value="P:proteolysis"/>
    <property type="evidence" value="ECO:0007669"/>
    <property type="project" value="UniProtKB-KW"/>
</dbReference>
<comment type="similarity">
    <text evidence="3">Belongs to the transpeptidase family.</text>
</comment>
<keyword evidence="8" id="KW-0378">Hydrolase</keyword>
<evidence type="ECO:0000256" key="1">
    <source>
        <dbReference type="ARBA" id="ARBA00004167"/>
    </source>
</evidence>
<dbReference type="InterPro" id="IPR005311">
    <property type="entry name" value="PBP_dimer"/>
</dbReference>
<evidence type="ECO:0000256" key="8">
    <source>
        <dbReference type="ARBA" id="ARBA00022801"/>
    </source>
</evidence>
<dbReference type="GO" id="GO:0009252">
    <property type="term" value="P:peptidoglycan biosynthetic process"/>
    <property type="evidence" value="ECO:0007669"/>
    <property type="project" value="UniProtKB-KW"/>
</dbReference>
<evidence type="ECO:0000256" key="12">
    <source>
        <dbReference type="ARBA" id="ARBA00023136"/>
    </source>
</evidence>
<sequence length="665" mass="72798">MIKWPTPKELKAEKINRRSSQAAGVTKGKMQVRVVVLAVVVALIFVILSFRLWHLQILSGESYSSDAQATQTRSVTIPAQRGVIYDRNEDVLATNRPGLNVSVIPASIEREQVERLANVLEANPEAVLERYDAAIEGGPSTAYAPILVKENAEKEDVTYVSERSVEFPGVQVSNNWVRSYPEGELAAHVLGYTGAITQEDLQTPLFRGLPQDSIVGRSGVELAYEEYLRGEPGSQEYQVDALGRIVNQGPGGVNAPSRITDPQPGNNLYLTLDMDLQRVAEQELQAAMQRARQEGYNGSGGAVVALDPRNGEILAMASWPTFDPSLFVGGITGEEEMEQYEYLTSEEANSPFTNRAIAGNYPAGSTFKVFTGIAGLDSGVITPSTTVTDDGGCWRPAGSVGGCWRSWRENYGTGTTHGTQNYAEALMDSNNIFFYQVADWMWQRTDNENLLPEYYMKFGFGDYTGFDLPGESPGRVPTREWQEEWGTTPDDQLWSVGRWVNLSIGQGDLLVTPLQIARGYAAIQNGGTLVTPHVGLEVRDQSGRLVKRFEPEPAGRVDLPERYFEATIRGLELVTGPDGTAGPAFEGSELDIVGKSGTGEMQPKDPVTWFAGWARNQENPLVVVAMIEEGGHSEIAAAPVVRHVLEAYYGVEQSPEDIFAAEDED</sequence>
<dbReference type="InterPro" id="IPR017790">
    <property type="entry name" value="Penicillin-binding_protein_2"/>
</dbReference>
<dbReference type="GO" id="GO:0071972">
    <property type="term" value="F:peptidoglycan L,D-transpeptidase activity"/>
    <property type="evidence" value="ECO:0007669"/>
    <property type="project" value="TreeGrafter"/>
</dbReference>
<dbReference type="Proteomes" id="UP000295244">
    <property type="component" value="Unassembled WGS sequence"/>
</dbReference>
<evidence type="ECO:0000256" key="3">
    <source>
        <dbReference type="ARBA" id="ARBA00007171"/>
    </source>
</evidence>
<dbReference type="Gene3D" id="3.40.710.10">
    <property type="entry name" value="DD-peptidase/beta-lactamase superfamily"/>
    <property type="match status" value="1"/>
</dbReference>
<dbReference type="GO" id="GO:0071555">
    <property type="term" value="P:cell wall organization"/>
    <property type="evidence" value="ECO:0007669"/>
    <property type="project" value="UniProtKB-KW"/>
</dbReference>
<dbReference type="InterPro" id="IPR050515">
    <property type="entry name" value="Beta-lactam/transpept"/>
</dbReference>
<accession>A0A4V2NWG7</accession>
<feature type="domain" description="Penicillin-binding protein dimerisation" evidence="16">
    <location>
        <begin position="76"/>
        <end position="248"/>
    </location>
</feature>
<dbReference type="GO" id="GO:0009002">
    <property type="term" value="F:serine-type D-Ala-D-Ala carboxypeptidase activity"/>
    <property type="evidence" value="ECO:0007669"/>
    <property type="project" value="InterPro"/>
</dbReference>
<dbReference type="AlphaFoldDB" id="A0A4V2NWG7"/>
<keyword evidence="18" id="KW-1185">Reference proteome</keyword>
<evidence type="ECO:0000256" key="10">
    <source>
        <dbReference type="ARBA" id="ARBA00022984"/>
    </source>
</evidence>
<keyword evidence="12 14" id="KW-0472">Membrane</keyword>
<keyword evidence="5" id="KW-0997">Cell inner membrane</keyword>
<dbReference type="GO" id="GO:0008360">
    <property type="term" value="P:regulation of cell shape"/>
    <property type="evidence" value="ECO:0007669"/>
    <property type="project" value="UniProtKB-KW"/>
</dbReference>
<evidence type="ECO:0000256" key="7">
    <source>
        <dbReference type="ARBA" id="ARBA00022692"/>
    </source>
</evidence>
<keyword evidence="10" id="KW-0573">Peptidoglycan synthesis</keyword>
<evidence type="ECO:0000259" key="16">
    <source>
        <dbReference type="Pfam" id="PF03717"/>
    </source>
</evidence>
<organism evidence="17 18">
    <name type="scientific">Rubrobacter taiwanensis</name>
    <dbReference type="NCBI Taxonomy" id="185139"/>
    <lineage>
        <taxon>Bacteria</taxon>
        <taxon>Bacillati</taxon>
        <taxon>Actinomycetota</taxon>
        <taxon>Rubrobacteria</taxon>
        <taxon>Rubrobacterales</taxon>
        <taxon>Rubrobacteraceae</taxon>
        <taxon>Rubrobacter</taxon>
    </lineage>
</organism>